<reference evidence="2 5" key="2">
    <citation type="submission" date="2019-07" db="EMBL/GenBank/DDBJ databases">
        <title>Whole genome shotgun sequence of Myxococcus fulvus NBRC 100333.</title>
        <authorList>
            <person name="Hosoyama A."/>
            <person name="Uohara A."/>
            <person name="Ohji S."/>
            <person name="Ichikawa N."/>
        </authorList>
    </citation>
    <scope>NUCLEOTIDE SEQUENCE [LARGE SCALE GENOMIC DNA]</scope>
    <source>
        <strain evidence="2 5">NBRC 100333</strain>
    </source>
</reference>
<dbReference type="Pfam" id="PF00345">
    <property type="entry name" value="PapD_N"/>
    <property type="match status" value="1"/>
</dbReference>
<evidence type="ECO:0000313" key="3">
    <source>
        <dbReference type="EMBL" id="SEU38445.1"/>
    </source>
</evidence>
<dbReference type="InterPro" id="IPR008962">
    <property type="entry name" value="PapD-like_sf"/>
</dbReference>
<dbReference type="PANTHER" id="PTHR30251:SF4">
    <property type="entry name" value="SLR1668 PROTEIN"/>
    <property type="match status" value="1"/>
</dbReference>
<name>A0A511TFL7_MYXFU</name>
<dbReference type="GO" id="GO:0030288">
    <property type="term" value="C:outer membrane-bounded periplasmic space"/>
    <property type="evidence" value="ECO:0007669"/>
    <property type="project" value="InterPro"/>
</dbReference>
<accession>A0A511TFL7</accession>
<feature type="domain" description="Pili assembly chaperone N-terminal" evidence="1">
    <location>
        <begin position="31"/>
        <end position="151"/>
    </location>
</feature>
<organism evidence="2 5">
    <name type="scientific">Myxococcus fulvus</name>
    <dbReference type="NCBI Taxonomy" id="33"/>
    <lineage>
        <taxon>Bacteria</taxon>
        <taxon>Pseudomonadati</taxon>
        <taxon>Myxococcota</taxon>
        <taxon>Myxococcia</taxon>
        <taxon>Myxococcales</taxon>
        <taxon>Cystobacterineae</taxon>
        <taxon>Myxococcaceae</taxon>
        <taxon>Myxococcus</taxon>
    </lineage>
</organism>
<dbReference type="InterPro" id="IPR016147">
    <property type="entry name" value="Pili_assmbl_chaperone_N"/>
</dbReference>
<dbReference type="Proteomes" id="UP000183760">
    <property type="component" value="Unassembled WGS sequence"/>
</dbReference>
<dbReference type="GO" id="GO:0071555">
    <property type="term" value="P:cell wall organization"/>
    <property type="evidence" value="ECO:0007669"/>
    <property type="project" value="InterPro"/>
</dbReference>
<sequence>MHPRLSSWARHIRWWASWLLALPVPGLAASVEVNPVRLELVGGARGVVVTVKNLGDETTRFQASMHTWAQDETGRMSLEPTQEVFFFPSMLTLEPGESRPIRVGISSAPRDTERTFRLIVEELPPFGPVPPSMGLKILTRVSVPVFVAPQHKDLQARVEEVDLRQSRFHFRVKNPGTVSFFIRQARVRGLDEKGQRLVEKEEAGWYVLSGGSRVFALETPVEQCQRIRSLEVEVETDQGVFRQSSPVKASVPCVPPTVP</sequence>
<evidence type="ECO:0000259" key="1">
    <source>
        <dbReference type="Pfam" id="PF00345"/>
    </source>
</evidence>
<proteinExistence type="predicted"/>
<evidence type="ECO:0000313" key="4">
    <source>
        <dbReference type="Proteomes" id="UP000183760"/>
    </source>
</evidence>
<gene>
    <name evidence="2" type="ORF">MFU01_80060</name>
    <name evidence="3" type="ORF">SAMN05443572_11367</name>
</gene>
<dbReference type="STRING" id="1334629.MFUL124B02_10065"/>
<keyword evidence="4" id="KW-1185">Reference proteome</keyword>
<dbReference type="EMBL" id="FOIB01000013">
    <property type="protein sequence ID" value="SEU38445.1"/>
    <property type="molecule type" value="Genomic_DNA"/>
</dbReference>
<dbReference type="OrthoDB" id="511700at2"/>
<reference evidence="3 4" key="1">
    <citation type="submission" date="2016-10" db="EMBL/GenBank/DDBJ databases">
        <authorList>
            <person name="Varghese N."/>
            <person name="Submissions S."/>
        </authorList>
    </citation>
    <scope>NUCLEOTIDE SEQUENCE [LARGE SCALE GENOMIC DNA]</scope>
    <source>
        <strain evidence="3 4">DSM 16525</strain>
    </source>
</reference>
<dbReference type="Proteomes" id="UP000321514">
    <property type="component" value="Unassembled WGS sequence"/>
</dbReference>
<dbReference type="InterPro" id="IPR050643">
    <property type="entry name" value="Periplasmic_pilus_chap"/>
</dbReference>
<dbReference type="RefSeq" id="WP_074958349.1">
    <property type="nucleotide sequence ID" value="NZ_BJXR01000072.1"/>
</dbReference>
<evidence type="ECO:0000313" key="5">
    <source>
        <dbReference type="Proteomes" id="UP000321514"/>
    </source>
</evidence>
<protein>
    <submittedName>
        <fullName evidence="3">Fimbrial chaperone protein</fullName>
    </submittedName>
</protein>
<evidence type="ECO:0000313" key="2">
    <source>
        <dbReference type="EMBL" id="GEN12969.1"/>
    </source>
</evidence>
<dbReference type="PANTHER" id="PTHR30251">
    <property type="entry name" value="PILUS ASSEMBLY CHAPERONE"/>
    <property type="match status" value="1"/>
</dbReference>
<dbReference type="SUPFAM" id="SSF49354">
    <property type="entry name" value="PapD-like"/>
    <property type="match status" value="1"/>
</dbReference>
<dbReference type="InterPro" id="IPR013783">
    <property type="entry name" value="Ig-like_fold"/>
</dbReference>
<dbReference type="EMBL" id="BJXR01000072">
    <property type="protein sequence ID" value="GEN12969.1"/>
    <property type="molecule type" value="Genomic_DNA"/>
</dbReference>
<dbReference type="Gene3D" id="2.60.40.10">
    <property type="entry name" value="Immunoglobulins"/>
    <property type="match status" value="1"/>
</dbReference>
<dbReference type="AlphaFoldDB" id="A0A511TFL7"/>
<comment type="caution">
    <text evidence="2">The sequence shown here is derived from an EMBL/GenBank/DDBJ whole genome shotgun (WGS) entry which is preliminary data.</text>
</comment>